<dbReference type="AlphaFoldDB" id="A0A369QFF6"/>
<keyword evidence="2" id="KW-0238">DNA-binding</keyword>
<dbReference type="OrthoDB" id="792101at2"/>
<gene>
    <name evidence="5" type="ORF">AHMF7616_00546</name>
</gene>
<evidence type="ECO:0000256" key="2">
    <source>
        <dbReference type="ARBA" id="ARBA00023125"/>
    </source>
</evidence>
<sequence length="290" mass="33696">MKSAIRKSEIRESKAFVINYLDDPFFDTNWHFHSEYQLFVVLEGRGTRFIGDNIAHFQEGEVVFIAPNMPHLWRNDDAFFNKNSQLRAQGIVIYFPNNLFGDCLLNKDEMLGIKQLLERSNRGIEFQGQTGKKIANMMKDLLYLPGLEGIIQLLSILNVLSESTEYQYISSLGYTNNVKEGEKDRMNEVYTFIMQNYRKNILLEEVAEIASMSPTSFSRFFKVRTNKSFTSFLTELRIGYACKLLLEDDNTIAQICYESGCNTLSNFNKQFKEVTHKTPYAYKKEYLKAI</sequence>
<reference evidence="5 6" key="1">
    <citation type="submission" date="2018-04" db="EMBL/GenBank/DDBJ databases">
        <title>Adhaeribacter sp. HMF7616 genome sequencing and assembly.</title>
        <authorList>
            <person name="Kang H."/>
            <person name="Kang J."/>
            <person name="Cha I."/>
            <person name="Kim H."/>
            <person name="Joh K."/>
        </authorList>
    </citation>
    <scope>NUCLEOTIDE SEQUENCE [LARGE SCALE GENOMIC DNA]</scope>
    <source>
        <strain evidence="5 6">HMF7616</strain>
    </source>
</reference>
<dbReference type="SUPFAM" id="SSF46689">
    <property type="entry name" value="Homeodomain-like"/>
    <property type="match status" value="2"/>
</dbReference>
<dbReference type="EMBL" id="QASA01000001">
    <property type="protein sequence ID" value="RDC61956.1"/>
    <property type="molecule type" value="Genomic_DNA"/>
</dbReference>
<organism evidence="5 6">
    <name type="scientific">Adhaeribacter pallidiroseus</name>
    <dbReference type="NCBI Taxonomy" id="2072847"/>
    <lineage>
        <taxon>Bacteria</taxon>
        <taxon>Pseudomonadati</taxon>
        <taxon>Bacteroidota</taxon>
        <taxon>Cytophagia</taxon>
        <taxon>Cytophagales</taxon>
        <taxon>Hymenobacteraceae</taxon>
        <taxon>Adhaeribacter</taxon>
    </lineage>
</organism>
<dbReference type="PANTHER" id="PTHR43280:SF27">
    <property type="entry name" value="TRANSCRIPTIONAL REGULATOR MTLR"/>
    <property type="match status" value="1"/>
</dbReference>
<evidence type="ECO:0000256" key="3">
    <source>
        <dbReference type="ARBA" id="ARBA00023163"/>
    </source>
</evidence>
<feature type="domain" description="HTH araC/xylS-type" evidence="4">
    <location>
        <begin position="187"/>
        <end position="285"/>
    </location>
</feature>
<accession>A0A369QFF6</accession>
<evidence type="ECO:0000313" key="6">
    <source>
        <dbReference type="Proteomes" id="UP000253919"/>
    </source>
</evidence>
<evidence type="ECO:0000259" key="4">
    <source>
        <dbReference type="PROSITE" id="PS01124"/>
    </source>
</evidence>
<dbReference type="CDD" id="cd06976">
    <property type="entry name" value="cupin_MtlR-like_N"/>
    <property type="match status" value="1"/>
</dbReference>
<dbReference type="InterPro" id="IPR013096">
    <property type="entry name" value="Cupin_2"/>
</dbReference>
<keyword evidence="3" id="KW-0804">Transcription</keyword>
<name>A0A369QFF6_9BACT</name>
<dbReference type="InterPro" id="IPR014710">
    <property type="entry name" value="RmlC-like_jellyroll"/>
</dbReference>
<dbReference type="InterPro" id="IPR011051">
    <property type="entry name" value="RmlC_Cupin_sf"/>
</dbReference>
<dbReference type="GO" id="GO:0003700">
    <property type="term" value="F:DNA-binding transcription factor activity"/>
    <property type="evidence" value="ECO:0007669"/>
    <property type="project" value="InterPro"/>
</dbReference>
<evidence type="ECO:0000313" key="5">
    <source>
        <dbReference type="EMBL" id="RDC61956.1"/>
    </source>
</evidence>
<evidence type="ECO:0000256" key="1">
    <source>
        <dbReference type="ARBA" id="ARBA00023015"/>
    </source>
</evidence>
<keyword evidence="1" id="KW-0805">Transcription regulation</keyword>
<dbReference type="InterPro" id="IPR009057">
    <property type="entry name" value="Homeodomain-like_sf"/>
</dbReference>
<dbReference type="Gene3D" id="1.10.10.60">
    <property type="entry name" value="Homeodomain-like"/>
    <property type="match status" value="2"/>
</dbReference>
<dbReference type="PROSITE" id="PS01124">
    <property type="entry name" value="HTH_ARAC_FAMILY_2"/>
    <property type="match status" value="1"/>
</dbReference>
<keyword evidence="6" id="KW-1185">Reference proteome</keyword>
<dbReference type="SUPFAM" id="SSF51182">
    <property type="entry name" value="RmlC-like cupins"/>
    <property type="match status" value="1"/>
</dbReference>
<protein>
    <submittedName>
        <fullName evidence="5">Putative HTH-type transcriptional regulator</fullName>
    </submittedName>
</protein>
<dbReference type="RefSeq" id="WP_115371468.1">
    <property type="nucleotide sequence ID" value="NZ_QASA01000001.1"/>
</dbReference>
<dbReference type="PANTHER" id="PTHR43280">
    <property type="entry name" value="ARAC-FAMILY TRANSCRIPTIONAL REGULATOR"/>
    <property type="match status" value="1"/>
</dbReference>
<dbReference type="Pfam" id="PF12833">
    <property type="entry name" value="HTH_18"/>
    <property type="match status" value="1"/>
</dbReference>
<dbReference type="InterPro" id="IPR018060">
    <property type="entry name" value="HTH_AraC"/>
</dbReference>
<dbReference type="SMART" id="SM00342">
    <property type="entry name" value="HTH_ARAC"/>
    <property type="match status" value="1"/>
</dbReference>
<dbReference type="GO" id="GO:0043565">
    <property type="term" value="F:sequence-specific DNA binding"/>
    <property type="evidence" value="ECO:0007669"/>
    <property type="project" value="InterPro"/>
</dbReference>
<dbReference type="Pfam" id="PF07883">
    <property type="entry name" value="Cupin_2"/>
    <property type="match status" value="1"/>
</dbReference>
<dbReference type="Proteomes" id="UP000253919">
    <property type="component" value="Unassembled WGS sequence"/>
</dbReference>
<proteinExistence type="predicted"/>
<comment type="caution">
    <text evidence="5">The sequence shown here is derived from an EMBL/GenBank/DDBJ whole genome shotgun (WGS) entry which is preliminary data.</text>
</comment>
<dbReference type="Gene3D" id="2.60.120.10">
    <property type="entry name" value="Jelly Rolls"/>
    <property type="match status" value="1"/>
</dbReference>